<evidence type="ECO:0000313" key="3">
    <source>
        <dbReference type="EMBL" id="CAG8503601.1"/>
    </source>
</evidence>
<name>A0A9N9F1J1_9GLOM</name>
<accession>A0A9N9F1J1</accession>
<sequence>MSEQQQYSFPQQQQQSSPQQQYQQQQQQYPPPPSQYSQQQRQQYSFPQLQQPYRSPTPLQQQQYYYTDENGSGRNTSINDEYPPQKFSNDQKSAQGVRAALDDDYEQKLASGRSESPIADPGGWQYRPPHYGHIITKGEIINRIVSYYEMFIVNAFLLGYKVLENAHQAVVGSTYRIILFDACTDRWRIEDFDFCAASRLIIGLIFGAIIYFIITGLVAIGIAIELRRKGFHSSFTALWNSPLFLFCFFFPENKRVDILTVPNKYVNLALWTRAHIQRIAMAVYAFVCVVLVLHSLTKGVAETSRIRGEKGLSDGIKKYYNSHLVPYYVTLYIFFKTLTTMLIEIFQDKEIRNRPELIGRYYQAIKADNN</sequence>
<feature type="compositionally biased region" description="Polar residues" evidence="1">
    <location>
        <begin position="69"/>
        <end position="79"/>
    </location>
</feature>
<feature type="compositionally biased region" description="Low complexity" evidence="1">
    <location>
        <begin position="35"/>
        <end position="53"/>
    </location>
</feature>
<feature type="transmembrane region" description="Helical" evidence="2">
    <location>
        <begin position="230"/>
        <end position="250"/>
    </location>
</feature>
<feature type="compositionally biased region" description="Low complexity" evidence="1">
    <location>
        <begin position="1"/>
        <end position="28"/>
    </location>
</feature>
<protein>
    <submittedName>
        <fullName evidence="3">2502_t:CDS:1</fullName>
    </submittedName>
</protein>
<dbReference type="OrthoDB" id="2365271at2759"/>
<dbReference type="Proteomes" id="UP000789831">
    <property type="component" value="Unassembled WGS sequence"/>
</dbReference>
<comment type="caution">
    <text evidence="3">The sequence shown here is derived from an EMBL/GenBank/DDBJ whole genome shotgun (WGS) entry which is preliminary data.</text>
</comment>
<proteinExistence type="predicted"/>
<organism evidence="3 4">
    <name type="scientific">Ambispora gerdemannii</name>
    <dbReference type="NCBI Taxonomy" id="144530"/>
    <lineage>
        <taxon>Eukaryota</taxon>
        <taxon>Fungi</taxon>
        <taxon>Fungi incertae sedis</taxon>
        <taxon>Mucoromycota</taxon>
        <taxon>Glomeromycotina</taxon>
        <taxon>Glomeromycetes</taxon>
        <taxon>Archaeosporales</taxon>
        <taxon>Ambisporaceae</taxon>
        <taxon>Ambispora</taxon>
    </lineage>
</organism>
<dbReference type="EMBL" id="CAJVPL010000497">
    <property type="protein sequence ID" value="CAG8503601.1"/>
    <property type="molecule type" value="Genomic_DNA"/>
</dbReference>
<keyword evidence="2" id="KW-0812">Transmembrane</keyword>
<keyword evidence="2" id="KW-0472">Membrane</keyword>
<evidence type="ECO:0000256" key="1">
    <source>
        <dbReference type="SAM" id="MobiDB-lite"/>
    </source>
</evidence>
<evidence type="ECO:0000313" key="4">
    <source>
        <dbReference type="Proteomes" id="UP000789831"/>
    </source>
</evidence>
<feature type="transmembrane region" description="Helical" evidence="2">
    <location>
        <begin position="200"/>
        <end position="224"/>
    </location>
</feature>
<dbReference type="AlphaFoldDB" id="A0A9N9F1J1"/>
<feature type="transmembrane region" description="Helical" evidence="2">
    <location>
        <begin position="279"/>
        <end position="297"/>
    </location>
</feature>
<feature type="region of interest" description="Disordered" evidence="1">
    <location>
        <begin position="1"/>
        <end position="98"/>
    </location>
</feature>
<evidence type="ECO:0000256" key="2">
    <source>
        <dbReference type="SAM" id="Phobius"/>
    </source>
</evidence>
<feature type="transmembrane region" description="Helical" evidence="2">
    <location>
        <begin position="327"/>
        <end position="346"/>
    </location>
</feature>
<reference evidence="3" key="1">
    <citation type="submission" date="2021-06" db="EMBL/GenBank/DDBJ databases">
        <authorList>
            <person name="Kallberg Y."/>
            <person name="Tangrot J."/>
            <person name="Rosling A."/>
        </authorList>
    </citation>
    <scope>NUCLEOTIDE SEQUENCE</scope>
    <source>
        <strain evidence="3">MT106</strain>
    </source>
</reference>
<gene>
    <name evidence="3" type="ORF">AGERDE_LOCUS4372</name>
</gene>
<keyword evidence="4" id="KW-1185">Reference proteome</keyword>
<keyword evidence="2" id="KW-1133">Transmembrane helix</keyword>